<evidence type="ECO:0000313" key="2">
    <source>
        <dbReference type="Proteomes" id="UP000790377"/>
    </source>
</evidence>
<protein>
    <submittedName>
        <fullName evidence="1">Cytochrome P450</fullName>
    </submittedName>
</protein>
<comment type="caution">
    <text evidence="1">The sequence shown here is derived from an EMBL/GenBank/DDBJ whole genome shotgun (WGS) entry which is preliminary data.</text>
</comment>
<accession>A0ACB8A402</accession>
<reference evidence="1" key="1">
    <citation type="journal article" date="2021" name="New Phytol.">
        <title>Evolutionary innovations through gain and loss of genes in the ectomycorrhizal Boletales.</title>
        <authorList>
            <person name="Wu G."/>
            <person name="Miyauchi S."/>
            <person name="Morin E."/>
            <person name="Kuo A."/>
            <person name="Drula E."/>
            <person name="Varga T."/>
            <person name="Kohler A."/>
            <person name="Feng B."/>
            <person name="Cao Y."/>
            <person name="Lipzen A."/>
            <person name="Daum C."/>
            <person name="Hundley H."/>
            <person name="Pangilinan J."/>
            <person name="Johnson J."/>
            <person name="Barry K."/>
            <person name="LaButti K."/>
            <person name="Ng V."/>
            <person name="Ahrendt S."/>
            <person name="Min B."/>
            <person name="Choi I.G."/>
            <person name="Park H."/>
            <person name="Plett J.M."/>
            <person name="Magnuson J."/>
            <person name="Spatafora J.W."/>
            <person name="Nagy L.G."/>
            <person name="Henrissat B."/>
            <person name="Grigoriev I.V."/>
            <person name="Yang Z.L."/>
            <person name="Xu J."/>
            <person name="Martin F.M."/>
        </authorList>
    </citation>
    <scope>NUCLEOTIDE SEQUENCE</scope>
    <source>
        <strain evidence="1">ATCC 28755</strain>
    </source>
</reference>
<dbReference type="EMBL" id="MU267907">
    <property type="protein sequence ID" value="KAH7907408.1"/>
    <property type="molecule type" value="Genomic_DNA"/>
</dbReference>
<proteinExistence type="predicted"/>
<organism evidence="1 2">
    <name type="scientific">Hygrophoropsis aurantiaca</name>
    <dbReference type="NCBI Taxonomy" id="72124"/>
    <lineage>
        <taxon>Eukaryota</taxon>
        <taxon>Fungi</taxon>
        <taxon>Dikarya</taxon>
        <taxon>Basidiomycota</taxon>
        <taxon>Agaricomycotina</taxon>
        <taxon>Agaricomycetes</taxon>
        <taxon>Agaricomycetidae</taxon>
        <taxon>Boletales</taxon>
        <taxon>Coniophorineae</taxon>
        <taxon>Hygrophoropsidaceae</taxon>
        <taxon>Hygrophoropsis</taxon>
    </lineage>
</organism>
<dbReference type="Proteomes" id="UP000790377">
    <property type="component" value="Unassembled WGS sequence"/>
</dbReference>
<evidence type="ECO:0000313" key="1">
    <source>
        <dbReference type="EMBL" id="KAH7907408.1"/>
    </source>
</evidence>
<keyword evidence="2" id="KW-1185">Reference proteome</keyword>
<sequence>MIDLIGRQNNVGFTYYGEKLKASRKLLHAALNPRTRCQWAPLLEEDTSTVLRDLLDSPHDWERHVKMHVASVVVRFTYGTNVTEDYVHLAEEINAHTGLALQPGWLVDSFPFLAVLPAWLPGMHFKKWANIAKSKFRQCTEEPYLATRAAVVSYANSNSDVYVSRTFDSFVADNLKSVIATSPSNSESILMHAAGSVYGAATDTYCSDFCLWAVALLMSFILLMTAFRNVQEKAYNEIASVVGHALIKDLHRFNPYDGDHIPRKAWVMCNVWSMTPDSDIYSDLDVFNPERHLHETTKDPRDFTFGFGRRSCPGIHFANAETSIPSAPFVLLATFTSQPMPFACQFCIGDPRLVELL</sequence>
<name>A0ACB8A402_9AGAM</name>
<gene>
    <name evidence="1" type="ORF">BJ138DRAFT_1160179</name>
</gene>